<dbReference type="SUPFAM" id="SSF53098">
    <property type="entry name" value="Ribonuclease H-like"/>
    <property type="match status" value="1"/>
</dbReference>
<keyword evidence="1" id="KW-0479">Metal-binding</keyword>
<accession>A0AAU9MHA8</accession>
<evidence type="ECO:0000259" key="5">
    <source>
        <dbReference type="PROSITE" id="PS50808"/>
    </source>
</evidence>
<keyword evidence="2 4" id="KW-0863">Zinc-finger</keyword>
<dbReference type="PANTHER" id="PTHR32166">
    <property type="entry name" value="OSJNBA0013A04.12 PROTEIN"/>
    <property type="match status" value="1"/>
</dbReference>
<organism evidence="6 7">
    <name type="scientific">Lactuca virosa</name>
    <dbReference type="NCBI Taxonomy" id="75947"/>
    <lineage>
        <taxon>Eukaryota</taxon>
        <taxon>Viridiplantae</taxon>
        <taxon>Streptophyta</taxon>
        <taxon>Embryophyta</taxon>
        <taxon>Tracheophyta</taxon>
        <taxon>Spermatophyta</taxon>
        <taxon>Magnoliopsida</taxon>
        <taxon>eudicotyledons</taxon>
        <taxon>Gunneridae</taxon>
        <taxon>Pentapetalae</taxon>
        <taxon>asterids</taxon>
        <taxon>campanulids</taxon>
        <taxon>Asterales</taxon>
        <taxon>Asteraceae</taxon>
        <taxon>Cichorioideae</taxon>
        <taxon>Cichorieae</taxon>
        <taxon>Lactucinae</taxon>
        <taxon>Lactuca</taxon>
    </lineage>
</organism>
<dbReference type="EMBL" id="CAKMRJ010001269">
    <property type="protein sequence ID" value="CAH1424023.1"/>
    <property type="molecule type" value="Genomic_DNA"/>
</dbReference>
<gene>
    <name evidence="6" type="ORF">LVIROSA_LOCUS11270</name>
</gene>
<keyword evidence="7" id="KW-1185">Reference proteome</keyword>
<evidence type="ECO:0000313" key="6">
    <source>
        <dbReference type="EMBL" id="CAH1424023.1"/>
    </source>
</evidence>
<proteinExistence type="predicted"/>
<comment type="caution">
    <text evidence="6">The sequence shown here is derived from an EMBL/GenBank/DDBJ whole genome shotgun (WGS) entry which is preliminary data.</text>
</comment>
<evidence type="ECO:0000256" key="3">
    <source>
        <dbReference type="ARBA" id="ARBA00022833"/>
    </source>
</evidence>
<dbReference type="InterPro" id="IPR003656">
    <property type="entry name" value="Znf_BED"/>
</dbReference>
<dbReference type="Proteomes" id="UP001157418">
    <property type="component" value="Unassembled WGS sequence"/>
</dbReference>
<name>A0AAU9MHA8_9ASTR</name>
<dbReference type="Pfam" id="PF02892">
    <property type="entry name" value="zf-BED"/>
    <property type="match status" value="1"/>
</dbReference>
<dbReference type="GO" id="GO:0008270">
    <property type="term" value="F:zinc ion binding"/>
    <property type="evidence" value="ECO:0007669"/>
    <property type="project" value="UniProtKB-KW"/>
</dbReference>
<dbReference type="AlphaFoldDB" id="A0AAU9MHA8"/>
<dbReference type="PANTHER" id="PTHR32166:SF123">
    <property type="entry name" value="BED-TYPE DOMAIN-CONTAINING PROTEIN"/>
    <property type="match status" value="1"/>
</dbReference>
<dbReference type="InterPro" id="IPR012337">
    <property type="entry name" value="RNaseH-like_sf"/>
</dbReference>
<keyword evidence="3" id="KW-0862">Zinc</keyword>
<evidence type="ECO:0000256" key="2">
    <source>
        <dbReference type="ARBA" id="ARBA00022771"/>
    </source>
</evidence>
<evidence type="ECO:0000256" key="4">
    <source>
        <dbReference type="PROSITE-ProRule" id="PRU00027"/>
    </source>
</evidence>
<dbReference type="PROSITE" id="PS50808">
    <property type="entry name" value="ZF_BED"/>
    <property type="match status" value="1"/>
</dbReference>
<feature type="domain" description="BED-type" evidence="5">
    <location>
        <begin position="6"/>
        <end position="67"/>
    </location>
</feature>
<reference evidence="6 7" key="1">
    <citation type="submission" date="2022-01" db="EMBL/GenBank/DDBJ databases">
        <authorList>
            <person name="Xiong W."/>
            <person name="Schranz E."/>
        </authorList>
    </citation>
    <scope>NUCLEOTIDE SEQUENCE [LARGE SCALE GENOMIC DNA]</scope>
</reference>
<protein>
    <recommendedName>
        <fullName evidence="5">BED-type domain-containing protein</fullName>
    </recommendedName>
</protein>
<sequence length="331" mass="37167">MSSKGGRLDPAWGHSEEVIEEGPKKAYKYLKCNYCSKIIKGGVQRVKQHLACTHQDVEPCPNVPEIVKEEMLKFLKAFQATKLASRTTFEENVASGAYYNRGGSVDPSFTTGSSRGVRGPIDRWMVGGQEDEVDGPGPVKITPSNAKEHRNQVCLDIGRFFYENGISFNVSNSPSFTNMVHSIGNYGRGLKPPSMHELRTWILQEVKTTTMVDDIKATWKTTGVSLLSDAHCIDLMLEKIGDLTQHKNALLKAKKVSNFIYSHQWVLSLSRKILKKDLLRPTATRFATTFLTIQSIYESKQNLQQMFVSNEWGASSWAKKPDGREIKKNYG</sequence>
<evidence type="ECO:0000256" key="1">
    <source>
        <dbReference type="ARBA" id="ARBA00022723"/>
    </source>
</evidence>
<evidence type="ECO:0000313" key="7">
    <source>
        <dbReference type="Proteomes" id="UP001157418"/>
    </source>
</evidence>
<dbReference type="GO" id="GO:0003677">
    <property type="term" value="F:DNA binding"/>
    <property type="evidence" value="ECO:0007669"/>
    <property type="project" value="InterPro"/>
</dbReference>